<evidence type="ECO:0000313" key="2">
    <source>
        <dbReference type="Proteomes" id="UP001148838"/>
    </source>
</evidence>
<organism evidence="1 2">
    <name type="scientific">Periplaneta americana</name>
    <name type="common">American cockroach</name>
    <name type="synonym">Blatta americana</name>
    <dbReference type="NCBI Taxonomy" id="6978"/>
    <lineage>
        <taxon>Eukaryota</taxon>
        <taxon>Metazoa</taxon>
        <taxon>Ecdysozoa</taxon>
        <taxon>Arthropoda</taxon>
        <taxon>Hexapoda</taxon>
        <taxon>Insecta</taxon>
        <taxon>Pterygota</taxon>
        <taxon>Neoptera</taxon>
        <taxon>Polyneoptera</taxon>
        <taxon>Dictyoptera</taxon>
        <taxon>Blattodea</taxon>
        <taxon>Blattoidea</taxon>
        <taxon>Blattidae</taxon>
        <taxon>Blattinae</taxon>
        <taxon>Periplaneta</taxon>
    </lineage>
</organism>
<gene>
    <name evidence="1" type="ORF">ANN_02668</name>
</gene>
<keyword evidence="2" id="KW-1185">Reference proteome</keyword>
<name>A0ABQ8TY23_PERAM</name>
<accession>A0ABQ8TY23</accession>
<protein>
    <submittedName>
        <fullName evidence="1">Uncharacterized protein</fullName>
    </submittedName>
</protein>
<proteinExistence type="predicted"/>
<dbReference type="EMBL" id="JAJSOF020000001">
    <property type="protein sequence ID" value="KAJ4451208.1"/>
    <property type="molecule type" value="Genomic_DNA"/>
</dbReference>
<sequence>MAAAVENAPTLGLCRYVTLEIEVQYLVEINKFRSKGQSVCAANVIFIFLHCVDGNGDSEMVFGEMRPRIRYRLPDIRLTVEKNHGKNRISGSRAVASWSKASCLLLALRNARWFESSWGKKFSREISASVWDRSPPSIVMSLESYDRVDRFRLTDVSVDRRGKVTEDEEAVSETCLHFINFNSVHTTVIYIFDKQASVLGTETYEVQNARTIVLCWSSGVGDGERRYFVSQHVNSPSQYGRKYISPVQM</sequence>
<evidence type="ECO:0000313" key="1">
    <source>
        <dbReference type="EMBL" id="KAJ4451208.1"/>
    </source>
</evidence>
<reference evidence="1 2" key="1">
    <citation type="journal article" date="2022" name="Allergy">
        <title>Genome assembly and annotation of Periplaneta americana reveal a comprehensive cockroach allergen profile.</title>
        <authorList>
            <person name="Wang L."/>
            <person name="Xiong Q."/>
            <person name="Saelim N."/>
            <person name="Wang L."/>
            <person name="Nong W."/>
            <person name="Wan A.T."/>
            <person name="Shi M."/>
            <person name="Liu X."/>
            <person name="Cao Q."/>
            <person name="Hui J.H.L."/>
            <person name="Sookrung N."/>
            <person name="Leung T.F."/>
            <person name="Tungtrongchitr A."/>
            <person name="Tsui S.K.W."/>
        </authorList>
    </citation>
    <scope>NUCLEOTIDE SEQUENCE [LARGE SCALE GENOMIC DNA]</scope>
    <source>
        <strain evidence="1">PWHHKU_190912</strain>
    </source>
</reference>
<dbReference type="Proteomes" id="UP001148838">
    <property type="component" value="Unassembled WGS sequence"/>
</dbReference>
<comment type="caution">
    <text evidence="1">The sequence shown here is derived from an EMBL/GenBank/DDBJ whole genome shotgun (WGS) entry which is preliminary data.</text>
</comment>